<feature type="signal peptide" evidence="2">
    <location>
        <begin position="1"/>
        <end position="24"/>
    </location>
</feature>
<dbReference type="AlphaFoldDB" id="A0A1M5QVQ6"/>
<dbReference type="SUPFAM" id="SSF53850">
    <property type="entry name" value="Periplasmic binding protein-like II"/>
    <property type="match status" value="1"/>
</dbReference>
<dbReference type="InterPro" id="IPR042100">
    <property type="entry name" value="Bug_dom1"/>
</dbReference>
<dbReference type="CDD" id="cd07012">
    <property type="entry name" value="PBP2_Bug_TTT"/>
    <property type="match status" value="1"/>
</dbReference>
<name>A0A1M5QVQ6_9BURK</name>
<comment type="similarity">
    <text evidence="1">Belongs to the UPF0065 (bug) family.</text>
</comment>
<keyword evidence="3" id="KW-0675">Receptor</keyword>
<evidence type="ECO:0000256" key="2">
    <source>
        <dbReference type="SAM" id="SignalP"/>
    </source>
</evidence>
<dbReference type="STRING" id="658167.SAMN04488135_102386"/>
<feature type="chain" id="PRO_5013223182" evidence="2">
    <location>
        <begin position="25"/>
        <end position="326"/>
    </location>
</feature>
<dbReference type="Gene3D" id="3.40.190.10">
    <property type="entry name" value="Periplasmic binding protein-like II"/>
    <property type="match status" value="1"/>
</dbReference>
<dbReference type="Proteomes" id="UP000184226">
    <property type="component" value="Unassembled WGS sequence"/>
</dbReference>
<evidence type="ECO:0000313" key="4">
    <source>
        <dbReference type="Proteomes" id="UP000184226"/>
    </source>
</evidence>
<dbReference type="Pfam" id="PF03401">
    <property type="entry name" value="TctC"/>
    <property type="match status" value="1"/>
</dbReference>
<gene>
    <name evidence="3" type="ORF">SAMN04488135_102386</name>
</gene>
<dbReference type="RefSeq" id="WP_073102007.1">
    <property type="nucleotide sequence ID" value="NZ_FQXE01000002.1"/>
</dbReference>
<dbReference type="InterPro" id="IPR005064">
    <property type="entry name" value="BUG"/>
</dbReference>
<protein>
    <submittedName>
        <fullName evidence="3">Tripartite-type tricarboxylate transporter, receptor component TctC</fullName>
    </submittedName>
</protein>
<organism evidence="3 4">
    <name type="scientific">Pollutimonas bauzanensis</name>
    <dbReference type="NCBI Taxonomy" id="658167"/>
    <lineage>
        <taxon>Bacteria</taxon>
        <taxon>Pseudomonadati</taxon>
        <taxon>Pseudomonadota</taxon>
        <taxon>Betaproteobacteria</taxon>
        <taxon>Burkholderiales</taxon>
        <taxon>Alcaligenaceae</taxon>
        <taxon>Pollutimonas</taxon>
    </lineage>
</organism>
<sequence>MKFIAKALLRAAFAILAAVPAAQAAGYPAKPITLIIGFTAGGPTDIVGRYLASNLEKELGQTVVVENRAGANGVVALQAAKRAAADGYTLMLGSSGTLSIEPVYKKRVDYDVLKDFTPVGLVASYPYLLVVPYDSPFTSVSELIQGAREKAEGLSFASAGSGAVNHLAGEWFKSATKTEIVHVPYKGDSAAIADLVGGRVDMAFLSVIAADPQIKAGKLRALAIAAKQPLSVAPGVPTVEHEAGISGFSAEPWNGILAPAGLPGDITRKLNAAINKIMSTDEAKAKLLTLGQYPLTGTPQDFSNHIAMQAAHWSQVIAAAHIEKAE</sequence>
<dbReference type="EMBL" id="FQXE01000002">
    <property type="protein sequence ID" value="SHH17820.1"/>
    <property type="molecule type" value="Genomic_DNA"/>
</dbReference>
<dbReference type="OrthoDB" id="8805276at2"/>
<evidence type="ECO:0000313" key="3">
    <source>
        <dbReference type="EMBL" id="SHH17820.1"/>
    </source>
</evidence>
<keyword evidence="2" id="KW-0732">Signal</keyword>
<accession>A0A1M5QVQ6</accession>
<dbReference type="PIRSF" id="PIRSF017082">
    <property type="entry name" value="YflP"/>
    <property type="match status" value="1"/>
</dbReference>
<reference evidence="3 4" key="1">
    <citation type="submission" date="2016-11" db="EMBL/GenBank/DDBJ databases">
        <authorList>
            <person name="Jaros S."/>
            <person name="Januszkiewicz K."/>
            <person name="Wedrychowicz H."/>
        </authorList>
    </citation>
    <scope>NUCLEOTIDE SEQUENCE [LARGE SCALE GENOMIC DNA]</scope>
    <source>
        <strain evidence="3 4">CGMCC 1.10190</strain>
    </source>
</reference>
<proteinExistence type="inferred from homology"/>
<dbReference type="PANTHER" id="PTHR42928">
    <property type="entry name" value="TRICARBOXYLATE-BINDING PROTEIN"/>
    <property type="match status" value="1"/>
</dbReference>
<dbReference type="PANTHER" id="PTHR42928:SF5">
    <property type="entry name" value="BLR1237 PROTEIN"/>
    <property type="match status" value="1"/>
</dbReference>
<evidence type="ECO:0000256" key="1">
    <source>
        <dbReference type="ARBA" id="ARBA00006987"/>
    </source>
</evidence>
<keyword evidence="4" id="KW-1185">Reference proteome</keyword>
<dbReference type="Gene3D" id="3.40.190.150">
    <property type="entry name" value="Bordetella uptake gene, domain 1"/>
    <property type="match status" value="1"/>
</dbReference>